<feature type="domain" description="Coenzyme F420 hydrogenase/dehydrogenase beta subunit C-terminal" evidence="3">
    <location>
        <begin position="180"/>
        <end position="353"/>
    </location>
</feature>
<protein>
    <submittedName>
        <fullName evidence="4">Coenzyme F420 hydrogenase</fullName>
    </submittedName>
</protein>
<evidence type="ECO:0000256" key="1">
    <source>
        <dbReference type="SAM" id="Phobius"/>
    </source>
</evidence>
<gene>
    <name evidence="4" type="ORF">CXK91_16500</name>
</gene>
<evidence type="ECO:0000313" key="4">
    <source>
        <dbReference type="EMBL" id="POH81596.1"/>
    </source>
</evidence>
<feature type="transmembrane region" description="Helical" evidence="1">
    <location>
        <begin position="430"/>
        <end position="447"/>
    </location>
</feature>
<sequence length="471" mass="53087">MFFLRVASMPDSLVSASNIREVVTGGYCIGCGGCAVQDNTISLMQSPIGMPQAELTNNSQLDSVCPFGSDVSENEISKSLYADNGCFDERVGFYLGNYVGFVTESTYRESASSGGIVSWVLVELFRRGEIDGVIHVAEGQNDIFEYQVSETIGEITRKSKSRYYPVHYENALNKVLGNGKKYAFVGVPCYVKSIRLLARNNKSVNESIKYCIAIFCGHLKTKGFAEMIAMQQGVPANAIASVDFRVKNLKQPANRYSSQVFFKDSCGEIKSLPPVPTQDLYGLDWGLGYFKPKACDWCDDIAGETADLACGDAWLPEVVEDPLGTNVVITRNKLIDDILRKGRSEKLLSLTDVSVEKIYESQAGNYRHRREGLAVRLEDAARRGIWTPPKRIKAASYMVGNSRRRIYMLRALIAERSHFAFIKAKNKNSFLYFMFLMLPLELYYYFLNGRLFRGSAKFLYQLYRYLTRRNR</sequence>
<evidence type="ECO:0000259" key="3">
    <source>
        <dbReference type="Pfam" id="PF04432"/>
    </source>
</evidence>
<organism evidence="4 5">
    <name type="scientific">Stutzerimonas stutzeri</name>
    <name type="common">Pseudomonas stutzeri</name>
    <dbReference type="NCBI Taxonomy" id="316"/>
    <lineage>
        <taxon>Bacteria</taxon>
        <taxon>Pseudomonadati</taxon>
        <taxon>Pseudomonadota</taxon>
        <taxon>Gammaproteobacteria</taxon>
        <taxon>Pseudomonadales</taxon>
        <taxon>Pseudomonadaceae</taxon>
        <taxon>Stutzerimonas</taxon>
    </lineage>
</organism>
<dbReference type="AlphaFoldDB" id="A0A2S4AJE7"/>
<keyword evidence="1" id="KW-0472">Membrane</keyword>
<dbReference type="Pfam" id="PF04432">
    <property type="entry name" value="FrhB_FdhB_C"/>
    <property type="match status" value="1"/>
</dbReference>
<dbReference type="InterPro" id="IPR007516">
    <property type="entry name" value="Co_F420_Hydgase/DH_bsu_N"/>
</dbReference>
<dbReference type="Proteomes" id="UP000237068">
    <property type="component" value="Unassembled WGS sequence"/>
</dbReference>
<dbReference type="InterPro" id="IPR007525">
    <property type="entry name" value="FrhB_FdhB_C"/>
</dbReference>
<dbReference type="Pfam" id="PF04422">
    <property type="entry name" value="FrhB_FdhB_N"/>
    <property type="match status" value="1"/>
</dbReference>
<keyword evidence="1" id="KW-1133">Transmembrane helix</keyword>
<accession>A0A2S4AJE7</accession>
<dbReference type="OrthoDB" id="3247493at2"/>
<evidence type="ECO:0000259" key="2">
    <source>
        <dbReference type="Pfam" id="PF04422"/>
    </source>
</evidence>
<comment type="caution">
    <text evidence="4">The sequence shown here is derived from an EMBL/GenBank/DDBJ whole genome shotgun (WGS) entry which is preliminary data.</text>
</comment>
<dbReference type="PANTHER" id="PTHR31332:SF0">
    <property type="entry name" value="7-HYDROXYMETHYL CHLOROPHYLL A REDUCTASE, CHLOROPLASTIC"/>
    <property type="match status" value="1"/>
</dbReference>
<dbReference type="GO" id="GO:0052592">
    <property type="term" value="F:oxidoreductase activity, acting on CH or CH2 groups, with an iron-sulfur protein as acceptor"/>
    <property type="evidence" value="ECO:0007669"/>
    <property type="project" value="TreeGrafter"/>
</dbReference>
<dbReference type="InterPro" id="IPR045220">
    <property type="entry name" value="FRHB/FDHB/HCAR-like"/>
</dbReference>
<name>A0A2S4AJE7_STUST</name>
<dbReference type="EMBL" id="PPXG01000007">
    <property type="protein sequence ID" value="POH81596.1"/>
    <property type="molecule type" value="Genomic_DNA"/>
</dbReference>
<reference evidence="4 5" key="1">
    <citation type="submission" date="2018-01" db="EMBL/GenBank/DDBJ databases">
        <title>Denitrification phenotypes of diverse strains of Pseudomonas stutzeri.</title>
        <authorList>
            <person name="Milligan D.A."/>
            <person name="Bergaust L."/>
            <person name="Bakken L.R."/>
            <person name="Frostegard A."/>
        </authorList>
    </citation>
    <scope>NUCLEOTIDE SEQUENCE [LARGE SCALE GENOMIC DNA]</scope>
    <source>
        <strain evidence="4 5">24a13</strain>
    </source>
</reference>
<evidence type="ECO:0000313" key="5">
    <source>
        <dbReference type="Proteomes" id="UP000237068"/>
    </source>
</evidence>
<keyword evidence="1" id="KW-0812">Transmembrane</keyword>
<proteinExistence type="predicted"/>
<feature type="domain" description="Coenzyme F420 hydrogenase/dehydrogenase beta subunit N-terminal" evidence="2">
    <location>
        <begin position="98"/>
        <end position="172"/>
    </location>
</feature>
<dbReference type="PANTHER" id="PTHR31332">
    <property type="entry name" value="7-HYDROXYMETHYL CHLOROPHYLL A REDUCTASE, CHLOROPLASTIC"/>
    <property type="match status" value="1"/>
</dbReference>